<comment type="catalytic activity">
    <reaction evidence="1">
        <text>ATP + protein L-histidine = ADP + protein N-phospho-L-histidine.</text>
        <dbReference type="EC" id="2.7.13.3"/>
    </reaction>
</comment>
<dbReference type="PANTHER" id="PTHR45528">
    <property type="entry name" value="SENSOR HISTIDINE KINASE CPXA"/>
    <property type="match status" value="1"/>
</dbReference>
<reference evidence="16 17" key="1">
    <citation type="submission" date="2015-01" db="EMBL/GenBank/DDBJ databases">
        <authorList>
            <person name="Aslett A.Martin."/>
            <person name="De Silva Nishadi"/>
        </authorList>
    </citation>
    <scope>NUCLEOTIDE SEQUENCE [LARGE SCALE GENOMIC DNA]</scope>
    <source>
        <strain evidence="16 17">R28058</strain>
    </source>
</reference>
<dbReference type="PRINTS" id="PR00344">
    <property type="entry name" value="BCTRLSENSOR"/>
</dbReference>
<protein>
    <recommendedName>
        <fullName evidence="3">histidine kinase</fullName>
        <ecNumber evidence="3">2.7.13.3</ecNumber>
    </recommendedName>
</protein>
<evidence type="ECO:0000256" key="9">
    <source>
        <dbReference type="ARBA" id="ARBA00022777"/>
    </source>
</evidence>
<evidence type="ECO:0000256" key="12">
    <source>
        <dbReference type="ARBA" id="ARBA00023012"/>
    </source>
</evidence>
<evidence type="ECO:0000256" key="2">
    <source>
        <dbReference type="ARBA" id="ARBA00004651"/>
    </source>
</evidence>
<evidence type="ECO:0000313" key="16">
    <source>
        <dbReference type="EMBL" id="CEQ04260.1"/>
    </source>
</evidence>
<dbReference type="InterPro" id="IPR003594">
    <property type="entry name" value="HATPase_dom"/>
</dbReference>
<dbReference type="InterPro" id="IPR036097">
    <property type="entry name" value="HisK_dim/P_sf"/>
</dbReference>
<dbReference type="RefSeq" id="WP_055335981.1">
    <property type="nucleotide sequence ID" value="NZ_CDNF01000014.1"/>
</dbReference>
<evidence type="ECO:0000256" key="4">
    <source>
        <dbReference type="ARBA" id="ARBA00022475"/>
    </source>
</evidence>
<dbReference type="SMART" id="SM00388">
    <property type="entry name" value="HisKA"/>
    <property type="match status" value="1"/>
</dbReference>
<dbReference type="Gene3D" id="3.30.565.10">
    <property type="entry name" value="Histidine kinase-like ATPase, C-terminal domain"/>
    <property type="match status" value="1"/>
</dbReference>
<evidence type="ECO:0000256" key="3">
    <source>
        <dbReference type="ARBA" id="ARBA00012438"/>
    </source>
</evidence>
<dbReference type="Gene3D" id="6.10.340.10">
    <property type="match status" value="1"/>
</dbReference>
<gene>
    <name evidence="16" type="primary">phoR_12</name>
    <name evidence="16" type="ORF">R28058_19931</name>
</gene>
<sequence length="469" mass="54330">MKLRITLKYVVSIICVVMIVTILNISGIIGVVIFNNSKTPKQEGEVFTRDFNRYINIKNNEIEVNEKGKQLLRKNDMWIQILDEDSKEVYRYNAPKALNKKHTPVEIINGYKYAGGFDSKDAENVLISSKVINNKEYSYILGFDRNELQKYIFTYNPKNLANTVIKIIWLILFIDLILAIIVGYIFSRRLTKPLKNIIRGVENLEEGKYEIFYKEKGLYQSVYKKLNKLSDTLKSNDIERNKLDKLKQEWIANISHDIKTPLSSIKGYAELLSDDDYYIDREEAKDYGFIINEKSEYIKELVDDLNLTMKLKSSENVLNKSTVNIVRVVKDCIIQILNDPKYSNSKIEFYTNKEVIEKDIDLMLFKRVINNLVYNGLIHNKKDVNIEVSIDYKDDKNTILTIKDNGKGIKEDDLDRIFDRYYRGTNTGEAHKGSGLGMAIAKDILEAHKFDVKISSKIGLGTEIKIFIK</sequence>
<evidence type="ECO:0000256" key="6">
    <source>
        <dbReference type="ARBA" id="ARBA00022679"/>
    </source>
</evidence>
<evidence type="ECO:0000256" key="13">
    <source>
        <dbReference type="ARBA" id="ARBA00023136"/>
    </source>
</evidence>
<dbReference type="InterPro" id="IPR036890">
    <property type="entry name" value="HATPase_C_sf"/>
</dbReference>
<dbReference type="CDD" id="cd00082">
    <property type="entry name" value="HisKA"/>
    <property type="match status" value="1"/>
</dbReference>
<dbReference type="Pfam" id="PF02518">
    <property type="entry name" value="HATPase_c"/>
    <property type="match status" value="1"/>
</dbReference>
<keyword evidence="13 14" id="KW-0472">Membrane</keyword>
<evidence type="ECO:0000256" key="7">
    <source>
        <dbReference type="ARBA" id="ARBA00022692"/>
    </source>
</evidence>
<dbReference type="SUPFAM" id="SSF47384">
    <property type="entry name" value="Homodimeric domain of signal transducing histidine kinase"/>
    <property type="match status" value="1"/>
</dbReference>
<dbReference type="EC" id="2.7.13.3" evidence="3"/>
<dbReference type="Proteomes" id="UP000049127">
    <property type="component" value="Unassembled WGS sequence"/>
</dbReference>
<dbReference type="SUPFAM" id="SSF55874">
    <property type="entry name" value="ATPase domain of HSP90 chaperone/DNA topoisomerase II/histidine kinase"/>
    <property type="match status" value="1"/>
</dbReference>
<keyword evidence="11 14" id="KW-1133">Transmembrane helix</keyword>
<keyword evidence="4" id="KW-1003">Cell membrane</keyword>
<proteinExistence type="predicted"/>
<keyword evidence="7 14" id="KW-0812">Transmembrane</keyword>
<dbReference type="Pfam" id="PF00512">
    <property type="entry name" value="HisKA"/>
    <property type="match status" value="1"/>
</dbReference>
<evidence type="ECO:0000256" key="8">
    <source>
        <dbReference type="ARBA" id="ARBA00022741"/>
    </source>
</evidence>
<evidence type="ECO:0000313" key="17">
    <source>
        <dbReference type="Proteomes" id="UP000049127"/>
    </source>
</evidence>
<evidence type="ECO:0000256" key="11">
    <source>
        <dbReference type="ARBA" id="ARBA00022989"/>
    </source>
</evidence>
<keyword evidence="5" id="KW-0597">Phosphoprotein</keyword>
<dbReference type="PANTHER" id="PTHR45528:SF1">
    <property type="entry name" value="SENSOR HISTIDINE KINASE CPXA"/>
    <property type="match status" value="1"/>
</dbReference>
<dbReference type="InterPro" id="IPR050398">
    <property type="entry name" value="HssS/ArlS-like"/>
</dbReference>
<keyword evidence="6 16" id="KW-0808">Transferase</keyword>
<dbReference type="InterPro" id="IPR003661">
    <property type="entry name" value="HisK_dim/P_dom"/>
</dbReference>
<evidence type="ECO:0000259" key="15">
    <source>
        <dbReference type="PROSITE" id="PS50109"/>
    </source>
</evidence>
<dbReference type="EMBL" id="CEKZ01000003">
    <property type="protein sequence ID" value="CEQ04260.1"/>
    <property type="molecule type" value="Genomic_DNA"/>
</dbReference>
<keyword evidence="8" id="KW-0547">Nucleotide-binding</keyword>
<dbReference type="InterPro" id="IPR004358">
    <property type="entry name" value="Sig_transdc_His_kin-like_C"/>
</dbReference>
<comment type="subcellular location">
    <subcellularLocation>
        <location evidence="2">Cell membrane</location>
        <topology evidence="2">Multi-pass membrane protein</topology>
    </subcellularLocation>
</comment>
<feature type="domain" description="Histidine kinase" evidence="15">
    <location>
        <begin position="253"/>
        <end position="469"/>
    </location>
</feature>
<dbReference type="GO" id="GO:0005886">
    <property type="term" value="C:plasma membrane"/>
    <property type="evidence" value="ECO:0007669"/>
    <property type="project" value="UniProtKB-SubCell"/>
</dbReference>
<dbReference type="OrthoDB" id="368131at2"/>
<accession>A0A0C7QJB4</accession>
<dbReference type="InterPro" id="IPR005467">
    <property type="entry name" value="His_kinase_dom"/>
</dbReference>
<keyword evidence="12" id="KW-0902">Two-component regulatory system</keyword>
<dbReference type="GO" id="GO:0000155">
    <property type="term" value="F:phosphorelay sensor kinase activity"/>
    <property type="evidence" value="ECO:0007669"/>
    <property type="project" value="InterPro"/>
</dbReference>
<feature type="transmembrane region" description="Helical" evidence="14">
    <location>
        <begin position="9"/>
        <end position="34"/>
    </location>
</feature>
<name>A0A0C7QJB4_PARSO</name>
<dbReference type="GO" id="GO:0005524">
    <property type="term" value="F:ATP binding"/>
    <property type="evidence" value="ECO:0007669"/>
    <property type="project" value="UniProtKB-KW"/>
</dbReference>
<feature type="transmembrane region" description="Helical" evidence="14">
    <location>
        <begin position="167"/>
        <end position="186"/>
    </location>
</feature>
<evidence type="ECO:0000256" key="1">
    <source>
        <dbReference type="ARBA" id="ARBA00000085"/>
    </source>
</evidence>
<dbReference type="AlphaFoldDB" id="A0A0C7QJB4"/>
<dbReference type="PROSITE" id="PS50109">
    <property type="entry name" value="HIS_KIN"/>
    <property type="match status" value="1"/>
</dbReference>
<evidence type="ECO:0000256" key="14">
    <source>
        <dbReference type="SAM" id="Phobius"/>
    </source>
</evidence>
<dbReference type="Gene3D" id="1.10.287.130">
    <property type="match status" value="1"/>
</dbReference>
<keyword evidence="9 16" id="KW-0418">Kinase</keyword>
<evidence type="ECO:0000256" key="10">
    <source>
        <dbReference type="ARBA" id="ARBA00022840"/>
    </source>
</evidence>
<keyword evidence="10" id="KW-0067">ATP-binding</keyword>
<evidence type="ECO:0000256" key="5">
    <source>
        <dbReference type="ARBA" id="ARBA00022553"/>
    </source>
</evidence>
<organism evidence="16 17">
    <name type="scientific">Paraclostridium sordellii</name>
    <name type="common">Clostridium sordellii</name>
    <dbReference type="NCBI Taxonomy" id="1505"/>
    <lineage>
        <taxon>Bacteria</taxon>
        <taxon>Bacillati</taxon>
        <taxon>Bacillota</taxon>
        <taxon>Clostridia</taxon>
        <taxon>Peptostreptococcales</taxon>
        <taxon>Peptostreptococcaceae</taxon>
        <taxon>Paraclostridium</taxon>
    </lineage>
</organism>
<dbReference type="SMART" id="SM00387">
    <property type="entry name" value="HATPase_c"/>
    <property type="match status" value="1"/>
</dbReference>